<feature type="transmembrane region" description="Helical" evidence="5">
    <location>
        <begin position="400"/>
        <end position="419"/>
    </location>
</feature>
<feature type="transmembrane region" description="Helical" evidence="5">
    <location>
        <begin position="460"/>
        <end position="480"/>
    </location>
</feature>
<feature type="transmembrane region" description="Helical" evidence="5">
    <location>
        <begin position="369"/>
        <end position="393"/>
    </location>
</feature>
<evidence type="ECO:0000256" key="1">
    <source>
        <dbReference type="ARBA" id="ARBA00022692"/>
    </source>
</evidence>
<gene>
    <name evidence="7" type="ORF">FHR19_003103</name>
</gene>
<keyword evidence="2 5" id="KW-1133">Transmembrane helix</keyword>
<feature type="transmembrane region" description="Helical" evidence="5">
    <location>
        <begin position="492"/>
        <end position="510"/>
    </location>
</feature>
<dbReference type="GO" id="GO:0022857">
    <property type="term" value="F:transmembrane transporter activity"/>
    <property type="evidence" value="ECO:0007669"/>
    <property type="project" value="InterPro"/>
</dbReference>
<feature type="transmembrane region" description="Helical" evidence="5">
    <location>
        <begin position="223"/>
        <end position="243"/>
    </location>
</feature>
<feature type="transmembrane region" description="Helical" evidence="5">
    <location>
        <begin position="336"/>
        <end position="357"/>
    </location>
</feature>
<feature type="region of interest" description="Disordered" evidence="4">
    <location>
        <begin position="1"/>
        <end position="39"/>
    </location>
</feature>
<feature type="compositionally biased region" description="Basic and acidic residues" evidence="4">
    <location>
        <begin position="15"/>
        <end position="24"/>
    </location>
</feature>
<evidence type="ECO:0000256" key="4">
    <source>
        <dbReference type="SAM" id="MobiDB-lite"/>
    </source>
</evidence>
<dbReference type="InterPro" id="IPR020846">
    <property type="entry name" value="MFS_dom"/>
</dbReference>
<dbReference type="PANTHER" id="PTHR11360:SF284">
    <property type="entry name" value="EG:103B4.3 PROTEIN-RELATED"/>
    <property type="match status" value="1"/>
</dbReference>
<comment type="caution">
    <text evidence="7">The sequence shown here is derived from an EMBL/GenBank/DDBJ whole genome shotgun (WGS) entry which is preliminary data.</text>
</comment>
<evidence type="ECO:0000256" key="5">
    <source>
        <dbReference type="SAM" id="Phobius"/>
    </source>
</evidence>
<dbReference type="AlphaFoldDB" id="A0A7W9ASF1"/>
<evidence type="ECO:0000256" key="3">
    <source>
        <dbReference type="ARBA" id="ARBA00023136"/>
    </source>
</evidence>
<keyword evidence="8" id="KW-1185">Reference proteome</keyword>
<keyword evidence="1 5" id="KW-0812">Transmembrane</keyword>
<feature type="transmembrane region" description="Helical" evidence="5">
    <location>
        <begin position="199"/>
        <end position="217"/>
    </location>
</feature>
<dbReference type="Proteomes" id="UP000557739">
    <property type="component" value="Unassembled WGS sequence"/>
</dbReference>
<feature type="domain" description="Major facilitator superfamily (MFS) profile" evidence="6">
    <location>
        <begin position="335"/>
        <end position="519"/>
    </location>
</feature>
<name>A0A7W9ASF1_9SPHN</name>
<dbReference type="PANTHER" id="PTHR11360">
    <property type="entry name" value="MONOCARBOXYLATE TRANSPORTER"/>
    <property type="match status" value="1"/>
</dbReference>
<reference evidence="7 8" key="1">
    <citation type="submission" date="2020-08" db="EMBL/GenBank/DDBJ databases">
        <title>Genomic Encyclopedia of Type Strains, Phase IV (KMG-IV): sequencing the most valuable type-strain genomes for metagenomic binning, comparative biology and taxonomic classification.</title>
        <authorList>
            <person name="Goeker M."/>
        </authorList>
    </citation>
    <scope>NUCLEOTIDE SEQUENCE [LARGE SCALE GENOMIC DNA]</scope>
    <source>
        <strain evidence="7 8">DSM 27244</strain>
    </source>
</reference>
<proteinExistence type="predicted"/>
<evidence type="ECO:0000313" key="7">
    <source>
        <dbReference type="EMBL" id="MBB5699729.1"/>
    </source>
</evidence>
<dbReference type="EMBL" id="JACIJJ010000005">
    <property type="protein sequence ID" value="MBB5699729.1"/>
    <property type="molecule type" value="Genomic_DNA"/>
</dbReference>
<accession>A0A7W9ASF1</accession>
<dbReference type="InterPro" id="IPR036259">
    <property type="entry name" value="MFS_trans_sf"/>
</dbReference>
<dbReference type="InterPro" id="IPR050327">
    <property type="entry name" value="Proton-linked_MCT"/>
</dbReference>
<evidence type="ECO:0000313" key="8">
    <source>
        <dbReference type="Proteomes" id="UP000557739"/>
    </source>
</evidence>
<feature type="transmembrane region" description="Helical" evidence="5">
    <location>
        <begin position="255"/>
        <end position="278"/>
    </location>
</feature>
<evidence type="ECO:0000256" key="2">
    <source>
        <dbReference type="ARBA" id="ARBA00022989"/>
    </source>
</evidence>
<feature type="transmembrane region" description="Helical" evidence="5">
    <location>
        <begin position="290"/>
        <end position="309"/>
    </location>
</feature>
<dbReference type="SUPFAM" id="SSF103473">
    <property type="entry name" value="MFS general substrate transporter"/>
    <property type="match status" value="1"/>
</dbReference>
<protein>
    <submittedName>
        <fullName evidence="7">Putative MFS family arabinose efflux permease</fullName>
    </submittedName>
</protein>
<feature type="transmembrane region" description="Helical" evidence="5">
    <location>
        <begin position="168"/>
        <end position="187"/>
    </location>
</feature>
<dbReference type="Pfam" id="PF07690">
    <property type="entry name" value="MFS_1"/>
    <property type="match status" value="1"/>
</dbReference>
<organism evidence="7 8">
    <name type="scientific">Sphingomonas yantingensis</name>
    <dbReference type="NCBI Taxonomy" id="1241761"/>
    <lineage>
        <taxon>Bacteria</taxon>
        <taxon>Pseudomonadati</taxon>
        <taxon>Pseudomonadota</taxon>
        <taxon>Alphaproteobacteria</taxon>
        <taxon>Sphingomonadales</taxon>
        <taxon>Sphingomonadaceae</taxon>
        <taxon>Sphingomonas</taxon>
    </lineage>
</organism>
<feature type="transmembrane region" description="Helical" evidence="5">
    <location>
        <begin position="425"/>
        <end position="448"/>
    </location>
</feature>
<dbReference type="Gene3D" id="1.20.1250.20">
    <property type="entry name" value="MFS general substrate transporter like domains"/>
    <property type="match status" value="1"/>
</dbReference>
<evidence type="ECO:0000259" key="6">
    <source>
        <dbReference type="PROSITE" id="PS50850"/>
    </source>
</evidence>
<keyword evidence="3 5" id="KW-0472">Membrane</keyword>
<dbReference type="InterPro" id="IPR011701">
    <property type="entry name" value="MFS"/>
</dbReference>
<feature type="transmembrane region" description="Helical" evidence="5">
    <location>
        <begin position="135"/>
        <end position="156"/>
    </location>
</feature>
<dbReference type="PROSITE" id="PS50850">
    <property type="entry name" value="MFS"/>
    <property type="match status" value="1"/>
</dbReference>
<sequence>MDDPTAKSGRLQRRRSVDRSDDMSVGRYAQPSSRLRPMHHGCDRQFVGMIVAKKRALNSIQEQSGETAHASIRCNGPDCGVSEPAIPRLPVCRARGRGELPRPPEADEGAVVLNEPRSQRAIIASEWREGWSTGVATMLGMGLGAAIMPTVFSLFVRPLGEAFGWTPGQIGLAQNAALLSAIASPFAGRLIDRMGARPFILCGLAGMAAAYLALAAMPGRLALFYMLWATATVVGVATSGLGFSQVMGLVFQKSLGFSLAAGRTGQALAGIALPPALYAAIDAYGWRAGYALMAALILLVALPAVWRWLGRTAPAPQAPRESHRRRWTRLFSDRRIIIVALAAALAYAALIAIVSQLQPLLVSKGIAPASAAAMMGLIGASSFAGAFVTGLLLDRFWAPAVALAMMLAAASGAALLLWRGGDPRYAAAGLLLLGLGQGAEFDIVGFVVARYFGMRDFGGLFGIVVFSIAVGVAVGSSLIGLSFDAFHSYDPALGVAAGALVLSGSAYLLLGRYPDRPDG</sequence>